<dbReference type="Gene3D" id="6.10.250.1550">
    <property type="match status" value="1"/>
</dbReference>
<keyword evidence="10" id="KW-0175">Coiled coil</keyword>
<feature type="region of interest" description="Disordered" evidence="11">
    <location>
        <begin position="1"/>
        <end position="22"/>
    </location>
</feature>
<keyword evidence="5" id="KW-0378">Hydrolase</keyword>
<feature type="coiled-coil region" evidence="10">
    <location>
        <begin position="117"/>
        <end position="167"/>
    </location>
</feature>
<comment type="subcellular location">
    <subcellularLocation>
        <location evidence="1">Nucleus</location>
    </subcellularLocation>
</comment>
<evidence type="ECO:0000259" key="12">
    <source>
        <dbReference type="Pfam" id="PF12203"/>
    </source>
</evidence>
<keyword evidence="6" id="KW-0156">Chromatin regulator</keyword>
<dbReference type="GO" id="GO:0141221">
    <property type="term" value="F:histone deacetylase activity, hydrolytic mechanism"/>
    <property type="evidence" value="ECO:0007669"/>
    <property type="project" value="UniProtKB-EC"/>
</dbReference>
<dbReference type="InterPro" id="IPR024643">
    <property type="entry name" value="Hist_deacetylase_Gln_rich_N"/>
</dbReference>
<dbReference type="Pfam" id="PF12203">
    <property type="entry name" value="HDAC4_Gln"/>
    <property type="match status" value="1"/>
</dbReference>
<dbReference type="Proteomes" id="UP000550707">
    <property type="component" value="Unassembled WGS sequence"/>
</dbReference>
<evidence type="ECO:0000256" key="9">
    <source>
        <dbReference type="ARBA" id="ARBA00023242"/>
    </source>
</evidence>
<evidence type="ECO:0000256" key="3">
    <source>
        <dbReference type="ARBA" id="ARBA00012111"/>
    </source>
</evidence>
<feature type="domain" description="Histone deacetylase glutamine rich N-terminal" evidence="12">
    <location>
        <begin position="67"/>
        <end position="154"/>
    </location>
</feature>
<keyword evidence="9" id="KW-0539">Nucleus</keyword>
<dbReference type="PANTHER" id="PTHR45364">
    <property type="entry name" value="HISTONE DEACETYLASE 9-RELATED"/>
    <property type="match status" value="1"/>
</dbReference>
<feature type="region of interest" description="Disordered" evidence="11">
    <location>
        <begin position="186"/>
        <end position="271"/>
    </location>
</feature>
<evidence type="ECO:0000256" key="4">
    <source>
        <dbReference type="ARBA" id="ARBA00022491"/>
    </source>
</evidence>
<protein>
    <recommendedName>
        <fullName evidence="3">histone deacetylase</fullName>
        <ecNumber evidence="3">3.5.1.98</ecNumber>
    </recommendedName>
</protein>
<proteinExistence type="inferred from homology"/>
<dbReference type="AlphaFoldDB" id="A0A7J8CYK4"/>
<dbReference type="EMBL" id="JACASF010000019">
    <property type="protein sequence ID" value="KAF6415846.1"/>
    <property type="molecule type" value="Genomic_DNA"/>
</dbReference>
<feature type="compositionally biased region" description="Basic and acidic residues" evidence="11">
    <location>
        <begin position="237"/>
        <end position="248"/>
    </location>
</feature>
<evidence type="ECO:0000256" key="8">
    <source>
        <dbReference type="ARBA" id="ARBA00023163"/>
    </source>
</evidence>
<feature type="compositionally biased region" description="Basic and acidic residues" evidence="11">
    <location>
        <begin position="262"/>
        <end position="271"/>
    </location>
</feature>
<feature type="compositionally biased region" description="Low complexity" evidence="11">
    <location>
        <begin position="302"/>
        <end position="317"/>
    </location>
</feature>
<comment type="caution">
    <text evidence="13">The sequence shown here is derived from an EMBL/GenBank/DDBJ whole genome shotgun (WGS) entry which is preliminary data.</text>
</comment>
<evidence type="ECO:0000256" key="5">
    <source>
        <dbReference type="ARBA" id="ARBA00022801"/>
    </source>
</evidence>
<evidence type="ECO:0000256" key="10">
    <source>
        <dbReference type="SAM" id="Coils"/>
    </source>
</evidence>
<keyword evidence="7" id="KW-0805">Transcription regulation</keyword>
<evidence type="ECO:0000256" key="2">
    <source>
        <dbReference type="ARBA" id="ARBA00007738"/>
    </source>
</evidence>
<feature type="region of interest" description="Disordered" evidence="11">
    <location>
        <begin position="300"/>
        <end position="326"/>
    </location>
</feature>
<reference evidence="13 14" key="1">
    <citation type="journal article" date="2020" name="Nature">
        <title>Six reference-quality genomes reveal evolution of bat adaptations.</title>
        <authorList>
            <person name="Jebb D."/>
            <person name="Huang Z."/>
            <person name="Pippel M."/>
            <person name="Hughes G.M."/>
            <person name="Lavrichenko K."/>
            <person name="Devanna P."/>
            <person name="Winkler S."/>
            <person name="Jermiin L.S."/>
            <person name="Skirmuntt E.C."/>
            <person name="Katzourakis A."/>
            <person name="Burkitt-Gray L."/>
            <person name="Ray D.A."/>
            <person name="Sullivan K.A.M."/>
            <person name="Roscito J.G."/>
            <person name="Kirilenko B.M."/>
            <person name="Davalos L.M."/>
            <person name="Corthals A.P."/>
            <person name="Power M.L."/>
            <person name="Jones G."/>
            <person name="Ransome R.D."/>
            <person name="Dechmann D.K.N."/>
            <person name="Locatelli A.G."/>
            <person name="Puechmaille S.J."/>
            <person name="Fedrigo O."/>
            <person name="Jarvis E.D."/>
            <person name="Hiller M."/>
            <person name="Vernes S.C."/>
            <person name="Myers E.W."/>
            <person name="Teeling E.C."/>
        </authorList>
    </citation>
    <scope>NUCLEOTIDE SEQUENCE [LARGE SCALE GENOMIC DNA]</scope>
    <source>
        <strain evidence="13">MMolMol1</strain>
        <tissue evidence="13">Muscle</tissue>
    </source>
</reference>
<feature type="region of interest" description="Disordered" evidence="11">
    <location>
        <begin position="38"/>
        <end position="60"/>
    </location>
</feature>
<dbReference type="PANTHER" id="PTHR45364:SF12">
    <property type="entry name" value="HISTONE DEACETYLASE"/>
    <property type="match status" value="1"/>
</dbReference>
<evidence type="ECO:0000256" key="1">
    <source>
        <dbReference type="ARBA" id="ARBA00004123"/>
    </source>
</evidence>
<gene>
    <name evidence="13" type="ORF">HJG59_006194</name>
</gene>
<keyword evidence="8" id="KW-0804">Transcription</keyword>
<evidence type="ECO:0000256" key="6">
    <source>
        <dbReference type="ARBA" id="ARBA00022853"/>
    </source>
</evidence>
<evidence type="ECO:0000256" key="11">
    <source>
        <dbReference type="SAM" id="MobiDB-lite"/>
    </source>
</evidence>
<evidence type="ECO:0000313" key="14">
    <source>
        <dbReference type="Proteomes" id="UP000550707"/>
    </source>
</evidence>
<evidence type="ECO:0000256" key="7">
    <source>
        <dbReference type="ARBA" id="ARBA00023015"/>
    </source>
</evidence>
<name>A0A7J8CYK4_MOLMO</name>
<dbReference type="EC" id="3.5.1.98" evidence="3"/>
<comment type="similarity">
    <text evidence="2">Belongs to the histone deacetylase family. HD type 2 subfamily.</text>
</comment>
<organism evidence="13 14">
    <name type="scientific">Molossus molossus</name>
    <name type="common">Pallas' mastiff bat</name>
    <name type="synonym">Vespertilio molossus</name>
    <dbReference type="NCBI Taxonomy" id="27622"/>
    <lineage>
        <taxon>Eukaryota</taxon>
        <taxon>Metazoa</taxon>
        <taxon>Chordata</taxon>
        <taxon>Craniata</taxon>
        <taxon>Vertebrata</taxon>
        <taxon>Euteleostomi</taxon>
        <taxon>Mammalia</taxon>
        <taxon>Eutheria</taxon>
        <taxon>Laurasiatheria</taxon>
        <taxon>Chiroptera</taxon>
        <taxon>Yangochiroptera</taxon>
        <taxon>Molossidae</taxon>
        <taxon>Molossus</taxon>
    </lineage>
</organism>
<keyword evidence="4" id="KW-0678">Repressor</keyword>
<sequence length="373" mass="40764">MNSPTESDGMSGREPSLEILPRTPLHSIPVAVEVKPVLPGAMPSSMGGGGGGSPSPVELRGALAGSVDPALREQQLQQELLALKQQQQLQKQLLFAEFQKQHDHLTRQHEVQLQKHLKQQQMLAAKRQQELEQQRQREQQRQEELEKQRLEQQLLILRNKEKSKESAIASTEVKLRLQEFLLSKSKEPTPGGLNHSLPQHPKCWGAHHASLDQSSPPQSGPPGTPPSYKLPLLGPYDSRDDFPLRKTASEPNLKVRSRLKQKVAERRSSPLLRRKDGTVISTFKKRAVEITGAGPGVSSVCNSAPGSGPSSPNSSHSTIAENGFTGSVPNIPTEMLPHPFSPLLTSPSCAGIFLSSFLLASAPEGSLCPRMWA</sequence>
<accession>A0A7J8CYK4</accession>
<dbReference type="GO" id="GO:0005634">
    <property type="term" value="C:nucleus"/>
    <property type="evidence" value="ECO:0007669"/>
    <property type="project" value="UniProtKB-SubCell"/>
</dbReference>
<keyword evidence="14" id="KW-1185">Reference proteome</keyword>
<evidence type="ECO:0000313" key="13">
    <source>
        <dbReference type="EMBL" id="KAF6415846.1"/>
    </source>
</evidence>